<feature type="domain" description="N-acetyltransferase" evidence="3">
    <location>
        <begin position="1"/>
        <end position="150"/>
    </location>
</feature>
<reference evidence="4 5" key="1">
    <citation type="submission" date="2019-03" db="EMBL/GenBank/DDBJ databases">
        <title>Genomic Encyclopedia of Archaeal and Bacterial Type Strains, Phase II (KMG-II): from individual species to whole genera.</title>
        <authorList>
            <person name="Goeker M."/>
        </authorList>
    </citation>
    <scope>NUCLEOTIDE SEQUENCE [LARGE SCALE GENOMIC DNA]</scope>
    <source>
        <strain evidence="4 5">DSM 45499</strain>
    </source>
</reference>
<dbReference type="InterPro" id="IPR050832">
    <property type="entry name" value="Bact_Acetyltransf"/>
</dbReference>
<dbReference type="GO" id="GO:0005840">
    <property type="term" value="C:ribosome"/>
    <property type="evidence" value="ECO:0007669"/>
    <property type="project" value="UniProtKB-KW"/>
</dbReference>
<dbReference type="AlphaFoldDB" id="A0A4R7UX97"/>
<dbReference type="GO" id="GO:0016747">
    <property type="term" value="F:acyltransferase activity, transferring groups other than amino-acyl groups"/>
    <property type="evidence" value="ECO:0007669"/>
    <property type="project" value="InterPro"/>
</dbReference>
<evidence type="ECO:0000256" key="1">
    <source>
        <dbReference type="ARBA" id="ARBA00022679"/>
    </source>
</evidence>
<keyword evidence="4" id="KW-0687">Ribonucleoprotein</keyword>
<keyword evidence="5" id="KW-1185">Reference proteome</keyword>
<dbReference type="PANTHER" id="PTHR43877">
    <property type="entry name" value="AMINOALKYLPHOSPHONATE N-ACETYLTRANSFERASE-RELATED-RELATED"/>
    <property type="match status" value="1"/>
</dbReference>
<dbReference type="Proteomes" id="UP000294927">
    <property type="component" value="Unassembled WGS sequence"/>
</dbReference>
<gene>
    <name evidence="4" type="ORF">CLV71_122107</name>
</gene>
<dbReference type="SUPFAM" id="SSF55729">
    <property type="entry name" value="Acyl-CoA N-acyltransferases (Nat)"/>
    <property type="match status" value="1"/>
</dbReference>
<evidence type="ECO:0000313" key="4">
    <source>
        <dbReference type="EMBL" id="TDV40717.1"/>
    </source>
</evidence>
<dbReference type="Pfam" id="PF00583">
    <property type="entry name" value="Acetyltransf_1"/>
    <property type="match status" value="1"/>
</dbReference>
<protein>
    <submittedName>
        <fullName evidence="4">Ribosomal protein S18 acetylase RimI-like enzyme</fullName>
    </submittedName>
</protein>
<evidence type="ECO:0000313" key="5">
    <source>
        <dbReference type="Proteomes" id="UP000294927"/>
    </source>
</evidence>
<dbReference type="Gene3D" id="3.40.630.30">
    <property type="match status" value="1"/>
</dbReference>
<dbReference type="PROSITE" id="PS51186">
    <property type="entry name" value="GNAT"/>
    <property type="match status" value="1"/>
</dbReference>
<organism evidence="4 5">
    <name type="scientific">Actinophytocola oryzae</name>
    <dbReference type="NCBI Taxonomy" id="502181"/>
    <lineage>
        <taxon>Bacteria</taxon>
        <taxon>Bacillati</taxon>
        <taxon>Actinomycetota</taxon>
        <taxon>Actinomycetes</taxon>
        <taxon>Pseudonocardiales</taxon>
        <taxon>Pseudonocardiaceae</taxon>
    </lineage>
</organism>
<evidence type="ECO:0000256" key="2">
    <source>
        <dbReference type="ARBA" id="ARBA00023315"/>
    </source>
</evidence>
<name>A0A4R7UX97_9PSEU</name>
<sequence>MDDDAALFAIDVATWTSTVSPSPMPAERETFYEGRPLDGFLVAELDGVVVGYVSMTQDIPVPSHTHVLHVNGLAVDPGAQGRGVGRQLVEGVVATARRSGRTKVTLRVLGHNTTARHLYERCGFVTEGVLKGEFVLDGRLVDDVLMAYHL</sequence>
<keyword evidence="1" id="KW-0808">Transferase</keyword>
<proteinExistence type="predicted"/>
<keyword evidence="2" id="KW-0012">Acyltransferase</keyword>
<dbReference type="InterPro" id="IPR000182">
    <property type="entry name" value="GNAT_dom"/>
</dbReference>
<dbReference type="InterPro" id="IPR016181">
    <property type="entry name" value="Acyl_CoA_acyltransferase"/>
</dbReference>
<accession>A0A4R7UX97</accession>
<comment type="caution">
    <text evidence="4">The sequence shown here is derived from an EMBL/GenBank/DDBJ whole genome shotgun (WGS) entry which is preliminary data.</text>
</comment>
<keyword evidence="4" id="KW-0689">Ribosomal protein</keyword>
<evidence type="ECO:0000259" key="3">
    <source>
        <dbReference type="PROSITE" id="PS51186"/>
    </source>
</evidence>
<dbReference type="EMBL" id="SOCP01000022">
    <property type="protein sequence ID" value="TDV40717.1"/>
    <property type="molecule type" value="Genomic_DNA"/>
</dbReference>
<dbReference type="CDD" id="cd04301">
    <property type="entry name" value="NAT_SF"/>
    <property type="match status" value="1"/>
</dbReference>